<sequence>MIGFVEFQDGAQGTAGGTPRRAEDGQAAWPAFAVWRSTAADPVFSEWLRSAAEPDWTAAVTHPFAAAISGGTADMRRYLIQDFQFVDTFTALLGAAVAAADRFEARVPFGRFLGQTVTDTERGYFHRALEALGVDAADMTSPELEPVTVSFRSLMDEARSSQDYSLVLAVLCVAEWVYLGWASRTVSPPEGFLHREWVELHSGPEFEAWVGFLRAELDRVGPALGEAAQRRVLTIFREAVRLERGFFDMAEG</sequence>
<feature type="binding site" evidence="4">
    <location>
        <position position="82"/>
    </location>
    <ligand>
        <name>substrate</name>
    </ligand>
</feature>
<dbReference type="UniPathway" id="UPA00060"/>
<keyword evidence="7" id="KW-1185">Reference proteome</keyword>
<dbReference type="GO" id="GO:0005829">
    <property type="term" value="C:cytosol"/>
    <property type="evidence" value="ECO:0007669"/>
    <property type="project" value="TreeGrafter"/>
</dbReference>
<comment type="catalytic activity">
    <reaction evidence="2">
        <text>thiamine + H2O = 5-(2-hydroxyethyl)-4-methylthiazole + 4-amino-5-hydroxymethyl-2-methylpyrimidine + H(+)</text>
        <dbReference type="Rhea" id="RHEA:17509"/>
        <dbReference type="ChEBI" id="CHEBI:15377"/>
        <dbReference type="ChEBI" id="CHEBI:15378"/>
        <dbReference type="ChEBI" id="CHEBI:16892"/>
        <dbReference type="ChEBI" id="CHEBI:17957"/>
        <dbReference type="ChEBI" id="CHEBI:18385"/>
        <dbReference type="EC" id="3.5.99.2"/>
    </reaction>
</comment>
<evidence type="ECO:0000256" key="1">
    <source>
        <dbReference type="ARBA" id="ARBA00004948"/>
    </source>
</evidence>
<dbReference type="EC" id="3.5.99.2" evidence="2"/>
<keyword evidence="2" id="KW-0784">Thiamine biosynthesis</keyword>
<protein>
    <recommendedName>
        <fullName evidence="2">Aminopyrimidine aminohydrolase</fullName>
        <ecNumber evidence="2">3.5.99.2</ecNumber>
    </recommendedName>
</protein>
<feature type="domain" description="Thiaminase-2/PQQC" evidence="5">
    <location>
        <begin position="51"/>
        <end position="250"/>
    </location>
</feature>
<dbReference type="GO" id="GO:0050334">
    <property type="term" value="F:thiaminase activity"/>
    <property type="evidence" value="ECO:0007669"/>
    <property type="project" value="UniProtKB-UniRule"/>
</dbReference>
<organism evidence="6 7">
    <name type="scientific">Planotetraspora thailandica</name>
    <dbReference type="NCBI Taxonomy" id="487172"/>
    <lineage>
        <taxon>Bacteria</taxon>
        <taxon>Bacillati</taxon>
        <taxon>Actinomycetota</taxon>
        <taxon>Actinomycetes</taxon>
        <taxon>Streptosporangiales</taxon>
        <taxon>Streptosporangiaceae</taxon>
        <taxon>Planotetraspora</taxon>
    </lineage>
</organism>
<evidence type="ECO:0000256" key="2">
    <source>
        <dbReference type="PIRNR" id="PIRNR003170"/>
    </source>
</evidence>
<dbReference type="InterPro" id="IPR050967">
    <property type="entry name" value="Thiamine_Salvage_TenA"/>
</dbReference>
<dbReference type="PANTHER" id="PTHR43198:SF2">
    <property type="entry name" value="SI:CH1073-67J19.1-RELATED"/>
    <property type="match status" value="1"/>
</dbReference>
<dbReference type="InterPro" id="IPR016084">
    <property type="entry name" value="Haem_Oase-like_multi-hlx"/>
</dbReference>
<evidence type="ECO:0000259" key="5">
    <source>
        <dbReference type="Pfam" id="PF03070"/>
    </source>
</evidence>
<comment type="pathway">
    <text evidence="1 2">Cofactor biosynthesis; thiamine diphosphate biosynthesis.</text>
</comment>
<evidence type="ECO:0000313" key="7">
    <source>
        <dbReference type="Proteomes" id="UP000605992"/>
    </source>
</evidence>
<dbReference type="EMBL" id="BOOR01000038">
    <property type="protein sequence ID" value="GII56702.1"/>
    <property type="molecule type" value="Genomic_DNA"/>
</dbReference>
<comment type="caution">
    <text evidence="6">The sequence shown here is derived from an EMBL/GenBank/DDBJ whole genome shotgun (WGS) entry which is preliminary data.</text>
</comment>
<dbReference type="InterPro" id="IPR004305">
    <property type="entry name" value="Thiaminase-2/PQQC"/>
</dbReference>
<dbReference type="AlphaFoldDB" id="A0A8J3V3H6"/>
<reference evidence="6" key="1">
    <citation type="submission" date="2021-01" db="EMBL/GenBank/DDBJ databases">
        <title>Whole genome shotgun sequence of Planotetraspora thailandica NBRC 104271.</title>
        <authorList>
            <person name="Komaki H."/>
            <person name="Tamura T."/>
        </authorList>
    </citation>
    <scope>NUCLEOTIDE SEQUENCE</scope>
    <source>
        <strain evidence="6">NBRC 104271</strain>
    </source>
</reference>
<dbReference type="CDD" id="cd19358">
    <property type="entry name" value="TenA_E_Spr0628-like"/>
    <property type="match status" value="1"/>
</dbReference>
<evidence type="ECO:0000313" key="6">
    <source>
        <dbReference type="EMBL" id="GII56702.1"/>
    </source>
</evidence>
<feature type="binding site" evidence="4">
    <location>
        <position position="175"/>
    </location>
    <ligand>
        <name>substrate</name>
    </ligand>
</feature>
<gene>
    <name evidence="6" type="ORF">Pth03_50910</name>
</gene>
<accession>A0A8J3V3H6</accession>
<dbReference type="GO" id="GO:0009228">
    <property type="term" value="P:thiamine biosynthetic process"/>
    <property type="evidence" value="ECO:0007669"/>
    <property type="project" value="UniProtKB-KW"/>
</dbReference>
<evidence type="ECO:0000256" key="3">
    <source>
        <dbReference type="PIRSR" id="PIRSR003170-1"/>
    </source>
</evidence>
<feature type="active site" description="Proton donor" evidence="3">
    <location>
        <position position="243"/>
    </location>
</feature>
<dbReference type="PANTHER" id="PTHR43198">
    <property type="entry name" value="BIFUNCTIONAL TH2 PROTEIN"/>
    <property type="match status" value="1"/>
</dbReference>
<dbReference type="Pfam" id="PF03070">
    <property type="entry name" value="TENA_THI-4"/>
    <property type="match status" value="1"/>
</dbReference>
<keyword evidence="2" id="KW-0378">Hydrolase</keyword>
<evidence type="ECO:0000256" key="4">
    <source>
        <dbReference type="PIRSR" id="PIRSR003170-2"/>
    </source>
</evidence>
<feature type="binding site" evidence="4">
    <location>
        <position position="121"/>
    </location>
    <ligand>
        <name>substrate</name>
    </ligand>
</feature>
<dbReference type="GO" id="GO:0009229">
    <property type="term" value="P:thiamine diphosphate biosynthetic process"/>
    <property type="evidence" value="ECO:0007669"/>
    <property type="project" value="UniProtKB-UniPathway"/>
</dbReference>
<proteinExistence type="inferred from homology"/>
<dbReference type="PIRSF" id="PIRSF003170">
    <property type="entry name" value="Pet18p"/>
    <property type="match status" value="1"/>
</dbReference>
<dbReference type="InterPro" id="IPR026285">
    <property type="entry name" value="TenA_E"/>
</dbReference>
<dbReference type="Proteomes" id="UP000605992">
    <property type="component" value="Unassembled WGS sequence"/>
</dbReference>
<name>A0A8J3V3H6_9ACTN</name>
<comment type="function">
    <text evidence="2">Catalyzes an amino-pyrimidine hydrolysis reaction at the C5' of the pyrimidine moiety of thiamine compounds, a reaction that is part of a thiamine salvage pathway. Thus, catalyzes the conversion of 4-amino-5-aminomethyl-2-methylpyrimidine to 4-amino-5-hydroxymethyl-2-methylpyrimidine (HMP).</text>
</comment>
<dbReference type="SUPFAM" id="SSF48613">
    <property type="entry name" value="Heme oxygenase-like"/>
    <property type="match status" value="1"/>
</dbReference>
<dbReference type="Gene3D" id="1.20.910.10">
    <property type="entry name" value="Heme oxygenase-like"/>
    <property type="match status" value="1"/>
</dbReference>
<comment type="similarity">
    <text evidence="2">Belongs to the TenA family.</text>
</comment>
<comment type="catalytic activity">
    <reaction evidence="2">
        <text>4-amino-5-aminomethyl-2-methylpyrimidine + H2O = 4-amino-5-hydroxymethyl-2-methylpyrimidine + NH4(+)</text>
        <dbReference type="Rhea" id="RHEA:31799"/>
        <dbReference type="ChEBI" id="CHEBI:15377"/>
        <dbReference type="ChEBI" id="CHEBI:16892"/>
        <dbReference type="ChEBI" id="CHEBI:28938"/>
        <dbReference type="ChEBI" id="CHEBI:63416"/>
        <dbReference type="EC" id="3.5.99.2"/>
    </reaction>
</comment>